<comment type="caution">
    <text evidence="2">The sequence shown here is derived from an EMBL/GenBank/DDBJ whole genome shotgun (WGS) entry which is preliminary data.</text>
</comment>
<feature type="transmembrane region" description="Helical" evidence="1">
    <location>
        <begin position="55"/>
        <end position="75"/>
    </location>
</feature>
<dbReference type="Pfam" id="PF20563">
    <property type="entry name" value="DUF6773"/>
    <property type="match status" value="1"/>
</dbReference>
<dbReference type="RefSeq" id="WP_212919008.1">
    <property type="nucleotide sequence ID" value="NZ_BORP01000001.1"/>
</dbReference>
<organism evidence="2 3">
    <name type="scientific">Ornithinibacillus bavariensis</name>
    <dbReference type="NCBI Taxonomy" id="545502"/>
    <lineage>
        <taxon>Bacteria</taxon>
        <taxon>Bacillati</taxon>
        <taxon>Bacillota</taxon>
        <taxon>Bacilli</taxon>
        <taxon>Bacillales</taxon>
        <taxon>Bacillaceae</taxon>
        <taxon>Ornithinibacillus</taxon>
    </lineage>
</organism>
<evidence type="ECO:0000256" key="1">
    <source>
        <dbReference type="SAM" id="Phobius"/>
    </source>
</evidence>
<dbReference type="InterPro" id="IPR046664">
    <property type="entry name" value="DUF6773"/>
</dbReference>
<accession>A0A919X4P3</accession>
<protein>
    <submittedName>
        <fullName evidence="2">Uncharacterized protein</fullName>
    </submittedName>
</protein>
<dbReference type="AlphaFoldDB" id="A0A919X4P3"/>
<reference evidence="2" key="1">
    <citation type="submission" date="2021-03" db="EMBL/GenBank/DDBJ databases">
        <title>Antimicrobial resistance genes in bacteria isolated from Japanese honey, and their potential for conferring macrolide and lincosamide resistance in the American foulbrood pathogen Paenibacillus larvae.</title>
        <authorList>
            <person name="Okamoto M."/>
            <person name="Kumagai M."/>
            <person name="Kanamori H."/>
            <person name="Takamatsu D."/>
        </authorList>
    </citation>
    <scope>NUCLEOTIDE SEQUENCE</scope>
    <source>
        <strain evidence="2">J43TS3</strain>
    </source>
</reference>
<evidence type="ECO:0000313" key="3">
    <source>
        <dbReference type="Proteomes" id="UP000676917"/>
    </source>
</evidence>
<sequence length="177" mass="20736">MEWFKKKKISDERIINIQNKIFKEIYYLILVICSVSILLKIYYFNFDINHILTELVILILGGLYYTFRTVQLGIFSDEVEIHDRTSKWTMTKKNIMFILALVIILAIITGLNSAINYGEGTSQSIYYFILVFFVTILINVPVFMLVFVVGHEIARSRSKKVIEKQLEELDGDDNEKY</sequence>
<keyword evidence="1" id="KW-1133">Transmembrane helix</keyword>
<keyword evidence="1" id="KW-0472">Membrane</keyword>
<evidence type="ECO:0000313" key="2">
    <source>
        <dbReference type="EMBL" id="GIO25456.1"/>
    </source>
</evidence>
<feature type="transmembrane region" description="Helical" evidence="1">
    <location>
        <begin position="25"/>
        <end position="43"/>
    </location>
</feature>
<keyword evidence="3" id="KW-1185">Reference proteome</keyword>
<proteinExistence type="predicted"/>
<dbReference type="EMBL" id="BORP01000001">
    <property type="protein sequence ID" value="GIO25456.1"/>
    <property type="molecule type" value="Genomic_DNA"/>
</dbReference>
<name>A0A919X4P3_9BACI</name>
<feature type="transmembrane region" description="Helical" evidence="1">
    <location>
        <begin position="127"/>
        <end position="150"/>
    </location>
</feature>
<keyword evidence="1" id="KW-0812">Transmembrane</keyword>
<feature type="transmembrane region" description="Helical" evidence="1">
    <location>
        <begin position="95"/>
        <end position="115"/>
    </location>
</feature>
<gene>
    <name evidence="2" type="ORF">J43TS3_00670</name>
</gene>
<dbReference type="Proteomes" id="UP000676917">
    <property type="component" value="Unassembled WGS sequence"/>
</dbReference>